<evidence type="ECO:0000313" key="2">
    <source>
        <dbReference type="EMBL" id="XCN72899.1"/>
    </source>
</evidence>
<feature type="domain" description="KAP NTPase" evidence="1">
    <location>
        <begin position="17"/>
        <end position="277"/>
    </location>
</feature>
<dbReference type="SUPFAM" id="SSF52540">
    <property type="entry name" value="P-loop containing nucleoside triphosphate hydrolases"/>
    <property type="match status" value="1"/>
</dbReference>
<sequence>MSRYSNDEWTLVDTLGYEPFIQQLLKLIEKAQPPFSIGIYGGWGTGKTSIMRQLFFRTGGRVSSVLLPLSESPVEERLDSETQRMIKEFSENETKMRAVWFNPWQHQFDNDPIIGLLHEIRDNFDLFTQVGEEAKKLADVSVRGGLDILSGIINKLTKVKVDPGALEKYGEKYEAKEFAVKSSSQRFRLLFEKAIDKLLGEEHKALVVYIDDLDRCTDTNTIKLIEGIKLYLSTSNCIFVFGMDQVNVLRALENHQIHKDYLDKLFQSIIRIPLSKNYPALIQEIVGDYFPDADTAGLTKLLTDILEKNPRKVKNFLNSFRSYWELINLSGAAGDDQSRLEIEIAALFHYLRIYCEPVFTVLERHPDYVEALSNVCQNNPPDRNVERLFYEYLRNPIAVEVEPVGDAEDEELVSAGRLDKEELEYMKDISPRYESLENFKRHFTDSLQFPMNDHDSATLNRYLGVIDYA</sequence>
<dbReference type="Pfam" id="PF07693">
    <property type="entry name" value="KAP_NTPase"/>
    <property type="match status" value="1"/>
</dbReference>
<dbReference type="InterPro" id="IPR052754">
    <property type="entry name" value="NTPase_KAP_P-loop"/>
</dbReference>
<protein>
    <submittedName>
        <fullName evidence="2">P-loop NTPase fold protein</fullName>
    </submittedName>
</protein>
<dbReference type="AlphaFoldDB" id="A0AAU8LVN0"/>
<name>A0AAU8LVN0_9BACT</name>
<dbReference type="PANTHER" id="PTHR22674:SF6">
    <property type="entry name" value="NTPASE KAP FAMILY P-LOOP DOMAIN-CONTAINING PROTEIN 1"/>
    <property type="match status" value="1"/>
</dbReference>
<dbReference type="EMBL" id="CP159373">
    <property type="protein sequence ID" value="XCN72899.1"/>
    <property type="molecule type" value="Genomic_DNA"/>
</dbReference>
<dbReference type="Gene3D" id="3.40.50.300">
    <property type="entry name" value="P-loop containing nucleotide triphosphate hydrolases"/>
    <property type="match status" value="1"/>
</dbReference>
<evidence type="ECO:0000259" key="1">
    <source>
        <dbReference type="Pfam" id="PF07693"/>
    </source>
</evidence>
<organism evidence="2">
    <name type="scientific">Candidatus Electrothrix aestuarii</name>
    <dbReference type="NCBI Taxonomy" id="3062594"/>
    <lineage>
        <taxon>Bacteria</taxon>
        <taxon>Pseudomonadati</taxon>
        <taxon>Thermodesulfobacteriota</taxon>
        <taxon>Desulfobulbia</taxon>
        <taxon>Desulfobulbales</taxon>
        <taxon>Desulfobulbaceae</taxon>
        <taxon>Candidatus Electrothrix</taxon>
    </lineage>
</organism>
<accession>A0AAU8LVN0</accession>
<proteinExistence type="predicted"/>
<dbReference type="InterPro" id="IPR027417">
    <property type="entry name" value="P-loop_NTPase"/>
</dbReference>
<dbReference type="PANTHER" id="PTHR22674">
    <property type="entry name" value="NTPASE, KAP FAMILY P-LOOP DOMAIN-CONTAINING 1"/>
    <property type="match status" value="1"/>
</dbReference>
<reference evidence="2" key="1">
    <citation type="journal article" date="2024" name="Syst. Appl. Microbiol.">
        <title>First single-strain enrichments of Electrothrix cable bacteria, description of E. aestuarii sp. nov. and E. rattekaaiensis sp. nov., and proposal of a cable bacteria taxonomy following the rules of the SeqCode.</title>
        <authorList>
            <person name="Plum-Jensen L.E."/>
            <person name="Schramm A."/>
            <person name="Marshall I.P.G."/>
        </authorList>
    </citation>
    <scope>NUCLEOTIDE SEQUENCE</scope>
    <source>
        <strain evidence="2">Rat1</strain>
    </source>
</reference>
<reference evidence="2" key="2">
    <citation type="submission" date="2024-06" db="EMBL/GenBank/DDBJ databases">
        <authorList>
            <person name="Plum-Jensen L.E."/>
            <person name="Schramm A."/>
            <person name="Marshall I.P.G."/>
        </authorList>
    </citation>
    <scope>NUCLEOTIDE SEQUENCE</scope>
    <source>
        <strain evidence="2">Rat1</strain>
    </source>
</reference>
<dbReference type="InterPro" id="IPR011646">
    <property type="entry name" value="KAP_P-loop"/>
</dbReference>
<gene>
    <name evidence="2" type="ORF">Q3M24_21895</name>
</gene>
<dbReference type="KEGG" id="eaj:Q3M24_21895"/>